<evidence type="ECO:0000256" key="1">
    <source>
        <dbReference type="ARBA" id="ARBA00005298"/>
    </source>
</evidence>
<dbReference type="Pfam" id="PF00339">
    <property type="entry name" value="Arrestin_N"/>
    <property type="match status" value="1"/>
</dbReference>
<evidence type="ECO:0000313" key="3">
    <source>
        <dbReference type="Proteomes" id="UP000887565"/>
    </source>
</evidence>
<dbReference type="WBParaSite" id="nRc.2.0.1.t38717-RA">
    <property type="protein sequence ID" value="nRc.2.0.1.t38717-RA"/>
    <property type="gene ID" value="nRc.2.0.1.g38717"/>
</dbReference>
<dbReference type="Proteomes" id="UP000887565">
    <property type="component" value="Unplaced"/>
</dbReference>
<organism evidence="3 4">
    <name type="scientific">Romanomermis culicivorax</name>
    <name type="common">Nematode worm</name>
    <dbReference type="NCBI Taxonomy" id="13658"/>
    <lineage>
        <taxon>Eukaryota</taxon>
        <taxon>Metazoa</taxon>
        <taxon>Ecdysozoa</taxon>
        <taxon>Nematoda</taxon>
        <taxon>Enoplea</taxon>
        <taxon>Dorylaimia</taxon>
        <taxon>Mermithida</taxon>
        <taxon>Mermithoidea</taxon>
        <taxon>Mermithidae</taxon>
        <taxon>Romanomermis</taxon>
    </lineage>
</organism>
<dbReference type="AlphaFoldDB" id="A0A915KJW4"/>
<comment type="similarity">
    <text evidence="1">Belongs to the arrestin family.</text>
</comment>
<dbReference type="Gene3D" id="2.60.40.640">
    <property type="match status" value="1"/>
</dbReference>
<proteinExistence type="inferred from homology"/>
<dbReference type="SUPFAM" id="SSF81296">
    <property type="entry name" value="E set domains"/>
    <property type="match status" value="1"/>
</dbReference>
<protein>
    <submittedName>
        <fullName evidence="4">Arrestin-like N-terminal domain-containing protein</fullName>
    </submittedName>
</protein>
<accession>A0A915KJW4</accession>
<keyword evidence="3" id="KW-1185">Reference proteome</keyword>
<dbReference type="InterPro" id="IPR014752">
    <property type="entry name" value="Arrestin-like_C"/>
</dbReference>
<reference evidence="4" key="1">
    <citation type="submission" date="2022-11" db="UniProtKB">
        <authorList>
            <consortium name="WormBaseParasite"/>
        </authorList>
    </citation>
    <scope>IDENTIFICATION</scope>
</reference>
<evidence type="ECO:0000259" key="2">
    <source>
        <dbReference type="Pfam" id="PF00339"/>
    </source>
</evidence>
<name>A0A915KJW4_ROMCU</name>
<evidence type="ECO:0000313" key="4">
    <source>
        <dbReference type="WBParaSite" id="nRc.2.0.1.t38717-RA"/>
    </source>
</evidence>
<dbReference type="InterPro" id="IPR014756">
    <property type="entry name" value="Ig_E-set"/>
</dbReference>
<feature type="domain" description="Arrestin-like N-terminal" evidence="2">
    <location>
        <begin position="36"/>
        <end position="177"/>
    </location>
</feature>
<sequence>MAGQEEKVQRSMEKAVIDSIENDNDAKIVNNPMLEIRLDQKDVRCGSKVIGSLILLPKKLSLEELTLKIRGTSSISLETDSGKKYSSNETHLYEKIILYSKKRGGHYQNQELFASDSTPLPLFQGQETTFPFEFSMPVDCPPTYHGRYVQIIYELQALAKFSDILHRKQTARTAFIVSAAKIFDANNGENVAEWIDAQKVYPTKLYREFFISLLEMQKPQIKMNIEVDRSTVDRSSENAIIQFDISVINYSKLTMVSLKYGLMQIIRSSIKGRQTVEKIILKEYENNSFELFPNKKWICKRKFDFSAEGEDRKFEVSNLQESLPSSFIFKSSKFSCDVSYFIFALLIPPNFGRTCELYLPLKLL</sequence>
<dbReference type="InterPro" id="IPR011021">
    <property type="entry name" value="Arrestin-like_N"/>
</dbReference>